<accession>A0A1I1NE33</accession>
<keyword evidence="1" id="KW-0540">Nuclease</keyword>
<dbReference type="Proteomes" id="UP000198611">
    <property type="component" value="Unassembled WGS sequence"/>
</dbReference>
<dbReference type="GO" id="GO:0009307">
    <property type="term" value="P:DNA restriction-modification system"/>
    <property type="evidence" value="ECO:0007669"/>
    <property type="project" value="InterPro"/>
</dbReference>
<protein>
    <submittedName>
        <fullName evidence="1">Restriction endonuclease XhoI</fullName>
    </submittedName>
</protein>
<dbReference type="STRING" id="1123397.SAMN05660831_00083"/>
<dbReference type="GO" id="GO:0003677">
    <property type="term" value="F:DNA binding"/>
    <property type="evidence" value="ECO:0007669"/>
    <property type="project" value="InterPro"/>
</dbReference>
<evidence type="ECO:0000313" key="1">
    <source>
        <dbReference type="EMBL" id="SFC91990.1"/>
    </source>
</evidence>
<gene>
    <name evidence="1" type="ORF">SAMN05660831_00083</name>
</gene>
<keyword evidence="1" id="KW-0255">Endonuclease</keyword>
<dbReference type="OrthoDB" id="3638769at2"/>
<evidence type="ECO:0000313" key="2">
    <source>
        <dbReference type="Proteomes" id="UP000198611"/>
    </source>
</evidence>
<dbReference type="GO" id="GO:0009036">
    <property type="term" value="F:type II site-specific deoxyribonuclease activity"/>
    <property type="evidence" value="ECO:0007669"/>
    <property type="project" value="InterPro"/>
</dbReference>
<organism evidence="1 2">
    <name type="scientific">Thiohalospira halophila DSM 15071</name>
    <dbReference type="NCBI Taxonomy" id="1123397"/>
    <lineage>
        <taxon>Bacteria</taxon>
        <taxon>Pseudomonadati</taxon>
        <taxon>Pseudomonadota</taxon>
        <taxon>Gammaproteobacteria</taxon>
        <taxon>Thiohalospirales</taxon>
        <taxon>Thiohalospiraceae</taxon>
        <taxon>Thiohalospira</taxon>
    </lineage>
</organism>
<dbReference type="RefSeq" id="WP_093426784.1">
    <property type="nucleotide sequence ID" value="NZ_FOMJ01000001.1"/>
</dbReference>
<reference evidence="1 2" key="1">
    <citation type="submission" date="2016-10" db="EMBL/GenBank/DDBJ databases">
        <authorList>
            <person name="de Groot N.N."/>
        </authorList>
    </citation>
    <scope>NUCLEOTIDE SEQUENCE [LARGE SCALE GENOMIC DNA]</scope>
    <source>
        <strain evidence="1 2">HL3</strain>
    </source>
</reference>
<sequence length="241" mass="26619">MNSEIPNYEPLMQEAVEATWGLRDEQAAAQEIRGVSDAGTRGAVTGGKHLGPLEALVTRVLIDAGLDESCIYTNNNKTKLPGYFRELKNWDVVALKGDTLVAVIELKSQSGSFGNNLNNRIEEAVGQTVDFWQSFEKEIISGLRPWFGYLMVVEASNESTKPIGTPNSVLKAPDKSFLGKSYIERYAMAFDRMHRERLLDSVCFTASAKGGGSIEYPIPAFSFQLFAVALFNRVRQIEALS</sequence>
<keyword evidence="2" id="KW-1185">Reference proteome</keyword>
<name>A0A1I1NE33_9GAMM</name>
<keyword evidence="1" id="KW-0378">Hydrolase</keyword>
<dbReference type="Pfam" id="PF04555">
    <property type="entry name" value="XhoI"/>
    <property type="match status" value="1"/>
</dbReference>
<dbReference type="AlphaFoldDB" id="A0A1I1NE33"/>
<proteinExistence type="predicted"/>
<dbReference type="InterPro" id="IPR007636">
    <property type="entry name" value="Restrct_endonuc_II_XhoI"/>
</dbReference>
<dbReference type="EMBL" id="FOMJ01000001">
    <property type="protein sequence ID" value="SFC91990.1"/>
    <property type="molecule type" value="Genomic_DNA"/>
</dbReference>